<reference evidence="2 3" key="1">
    <citation type="journal article" date="2019" name="Int. J. Syst. Evol. Microbiol.">
        <title>The Global Catalogue of Microorganisms (GCM) 10K type strain sequencing project: providing services to taxonomists for standard genome sequencing and annotation.</title>
        <authorList>
            <consortium name="The Broad Institute Genomics Platform"/>
            <consortium name="The Broad Institute Genome Sequencing Center for Infectious Disease"/>
            <person name="Wu L."/>
            <person name="Ma J."/>
        </authorList>
    </citation>
    <scope>NUCLEOTIDE SEQUENCE [LARGE SCALE GENOMIC DNA]</scope>
    <source>
        <strain evidence="2 3">JCM 4524</strain>
    </source>
</reference>
<keyword evidence="1" id="KW-0472">Membrane</keyword>
<evidence type="ECO:0000256" key="1">
    <source>
        <dbReference type="SAM" id="Phobius"/>
    </source>
</evidence>
<comment type="caution">
    <text evidence="2">The sequence shown here is derived from an EMBL/GenBank/DDBJ whole genome shotgun (WGS) entry which is preliminary data.</text>
</comment>
<keyword evidence="1" id="KW-0812">Transmembrane</keyword>
<evidence type="ECO:0008006" key="4">
    <source>
        <dbReference type="Google" id="ProtNLM"/>
    </source>
</evidence>
<feature type="transmembrane region" description="Helical" evidence="1">
    <location>
        <begin position="45"/>
        <end position="64"/>
    </location>
</feature>
<evidence type="ECO:0000313" key="2">
    <source>
        <dbReference type="EMBL" id="GAA2652655.1"/>
    </source>
</evidence>
<dbReference type="EMBL" id="BAAASJ010000099">
    <property type="protein sequence ID" value="GAA2652655.1"/>
    <property type="molecule type" value="Genomic_DNA"/>
</dbReference>
<feature type="transmembrane region" description="Helical" evidence="1">
    <location>
        <begin position="20"/>
        <end position="38"/>
    </location>
</feature>
<name>A0ABN3RJV2_9ACTN</name>
<accession>A0ABN3RJV2</accession>
<dbReference type="RefSeq" id="WP_344394483.1">
    <property type="nucleotide sequence ID" value="NZ_BAAASJ010000099.1"/>
</dbReference>
<proteinExistence type="predicted"/>
<keyword evidence="3" id="KW-1185">Reference proteome</keyword>
<protein>
    <recommendedName>
        <fullName evidence="4">Translation initiation factor IF-2</fullName>
    </recommendedName>
</protein>
<sequence length="169" mass="18500">MAAVAVVHDRYWERELRSAVFYGALLFGALVLLDWGLVGLTATRAVLWAALAVLLLIILTPPRVTAENGGLDARGLLSHHHVRTDCLVAVRMSEGVAQRLVLSDASGGRLVLDPRVLVANPLLWHELDQGARRSLEQGTLRSGMPVLERLRVRIDGEAWRGILRGSGME</sequence>
<dbReference type="Proteomes" id="UP001500151">
    <property type="component" value="Unassembled WGS sequence"/>
</dbReference>
<keyword evidence="1" id="KW-1133">Transmembrane helix</keyword>
<evidence type="ECO:0000313" key="3">
    <source>
        <dbReference type="Proteomes" id="UP001500151"/>
    </source>
</evidence>
<gene>
    <name evidence="2" type="ORF">GCM10010307_63590</name>
</gene>
<organism evidence="2 3">
    <name type="scientific">Streptomyces vastus</name>
    <dbReference type="NCBI Taxonomy" id="285451"/>
    <lineage>
        <taxon>Bacteria</taxon>
        <taxon>Bacillati</taxon>
        <taxon>Actinomycetota</taxon>
        <taxon>Actinomycetes</taxon>
        <taxon>Kitasatosporales</taxon>
        <taxon>Streptomycetaceae</taxon>
        <taxon>Streptomyces</taxon>
    </lineage>
</organism>